<accession>A0A8S5RIH2</accession>
<organism evidence="1">
    <name type="scientific">virus sp. ctML55</name>
    <dbReference type="NCBI Taxonomy" id="2827627"/>
    <lineage>
        <taxon>Viruses</taxon>
    </lineage>
</organism>
<sequence>MYFDVDVDVISGGIALNLSKLLDGGKRQLKEETKVENPIQEQLGYSS</sequence>
<evidence type="ECO:0000313" key="1">
    <source>
        <dbReference type="EMBL" id="DAE30914.1"/>
    </source>
</evidence>
<protein>
    <submittedName>
        <fullName evidence="1">Uncharacterized protein</fullName>
    </submittedName>
</protein>
<reference evidence="1" key="1">
    <citation type="journal article" date="2021" name="Proc. Natl. Acad. Sci. U.S.A.">
        <title>A Catalog of Tens of Thousands of Viruses from Human Metagenomes Reveals Hidden Associations with Chronic Diseases.</title>
        <authorList>
            <person name="Tisza M.J."/>
            <person name="Buck C.B."/>
        </authorList>
    </citation>
    <scope>NUCLEOTIDE SEQUENCE</scope>
    <source>
        <strain evidence="1">CtML55</strain>
    </source>
</reference>
<proteinExistence type="predicted"/>
<dbReference type="EMBL" id="BK059105">
    <property type="protein sequence ID" value="DAE30914.1"/>
    <property type="molecule type" value="Genomic_DNA"/>
</dbReference>
<name>A0A8S5RIH2_9VIRU</name>